<dbReference type="EMBL" id="HACA01006951">
    <property type="protein sequence ID" value="CDW24312.1"/>
    <property type="molecule type" value="Transcribed_RNA"/>
</dbReference>
<dbReference type="AlphaFoldDB" id="A0A0K2TFF5"/>
<organism evidence="1">
    <name type="scientific">Lepeophtheirus salmonis</name>
    <name type="common">Salmon louse</name>
    <name type="synonym">Caligus salmonis</name>
    <dbReference type="NCBI Taxonomy" id="72036"/>
    <lineage>
        <taxon>Eukaryota</taxon>
        <taxon>Metazoa</taxon>
        <taxon>Ecdysozoa</taxon>
        <taxon>Arthropoda</taxon>
        <taxon>Crustacea</taxon>
        <taxon>Multicrustacea</taxon>
        <taxon>Hexanauplia</taxon>
        <taxon>Copepoda</taxon>
        <taxon>Siphonostomatoida</taxon>
        <taxon>Caligidae</taxon>
        <taxon>Lepeophtheirus</taxon>
    </lineage>
</organism>
<proteinExistence type="predicted"/>
<sequence length="61" mass="7174">MRTLSRKIGLSDFLARKILSINFFTKCPKKMDKAKQEVERYLTDDFEGLEGISKIQYRTSQ</sequence>
<name>A0A0K2TFF5_LEPSM</name>
<accession>A0A0K2TFF5</accession>
<evidence type="ECO:0000313" key="1">
    <source>
        <dbReference type="EMBL" id="CDW24312.1"/>
    </source>
</evidence>
<protein>
    <submittedName>
        <fullName evidence="1">Uncharacterized protein</fullName>
    </submittedName>
</protein>
<reference evidence="1" key="1">
    <citation type="submission" date="2014-05" db="EMBL/GenBank/DDBJ databases">
        <authorList>
            <person name="Chronopoulou M."/>
        </authorList>
    </citation>
    <scope>NUCLEOTIDE SEQUENCE</scope>
    <source>
        <tissue evidence="1">Whole organism</tissue>
    </source>
</reference>